<dbReference type="PANTHER" id="PTHR23513">
    <property type="entry name" value="INTEGRAL MEMBRANE EFFLUX PROTEIN-RELATED"/>
    <property type="match status" value="1"/>
</dbReference>
<evidence type="ECO:0000256" key="3">
    <source>
        <dbReference type="ARBA" id="ARBA00022475"/>
    </source>
</evidence>
<feature type="transmembrane region" description="Helical" evidence="8">
    <location>
        <begin position="90"/>
        <end position="109"/>
    </location>
</feature>
<evidence type="ECO:0000256" key="1">
    <source>
        <dbReference type="ARBA" id="ARBA00004651"/>
    </source>
</evidence>
<dbReference type="PANTHER" id="PTHR23513:SF11">
    <property type="entry name" value="STAPHYLOFERRIN A TRANSPORTER"/>
    <property type="match status" value="1"/>
</dbReference>
<feature type="region of interest" description="Disordered" evidence="7">
    <location>
        <begin position="456"/>
        <end position="487"/>
    </location>
</feature>
<keyword evidence="11" id="KW-1185">Reference proteome</keyword>
<dbReference type="InterPro" id="IPR010290">
    <property type="entry name" value="TM_effector"/>
</dbReference>
<dbReference type="Pfam" id="PF05977">
    <property type="entry name" value="MFS_3"/>
    <property type="match status" value="1"/>
</dbReference>
<dbReference type="GO" id="GO:0022857">
    <property type="term" value="F:transmembrane transporter activity"/>
    <property type="evidence" value="ECO:0007669"/>
    <property type="project" value="InterPro"/>
</dbReference>
<evidence type="ECO:0000313" key="11">
    <source>
        <dbReference type="Proteomes" id="UP000635726"/>
    </source>
</evidence>
<reference evidence="10" key="1">
    <citation type="journal article" date="2014" name="Int. J. Syst. Evol. Microbiol.">
        <title>Complete genome sequence of Corynebacterium casei LMG S-19264T (=DSM 44701T), isolated from a smear-ripened cheese.</title>
        <authorList>
            <consortium name="US DOE Joint Genome Institute (JGI-PGF)"/>
            <person name="Walter F."/>
            <person name="Albersmeier A."/>
            <person name="Kalinowski J."/>
            <person name="Ruckert C."/>
        </authorList>
    </citation>
    <scope>NUCLEOTIDE SEQUENCE</scope>
    <source>
        <strain evidence="10">JCM 14371</strain>
    </source>
</reference>
<protein>
    <submittedName>
        <fullName evidence="10">MFS transporter</fullName>
    </submittedName>
</protein>
<comment type="caution">
    <text evidence="10">The sequence shown here is derived from an EMBL/GenBank/DDBJ whole genome shotgun (WGS) entry which is preliminary data.</text>
</comment>
<comment type="subcellular location">
    <subcellularLocation>
        <location evidence="1">Cell membrane</location>
        <topology evidence="1">Multi-pass membrane protein</topology>
    </subcellularLocation>
</comment>
<evidence type="ECO:0000259" key="9">
    <source>
        <dbReference type="PROSITE" id="PS50850"/>
    </source>
</evidence>
<feature type="transmembrane region" description="Helical" evidence="8">
    <location>
        <begin position="339"/>
        <end position="356"/>
    </location>
</feature>
<dbReference type="InterPro" id="IPR020846">
    <property type="entry name" value="MFS_dom"/>
</dbReference>
<feature type="transmembrane region" description="Helical" evidence="8">
    <location>
        <begin position="229"/>
        <end position="248"/>
    </location>
</feature>
<dbReference type="InterPro" id="IPR036259">
    <property type="entry name" value="MFS_trans_sf"/>
</dbReference>
<name>A0A917P6Y5_9DEIO</name>
<keyword evidence="6 8" id="KW-0472">Membrane</keyword>
<proteinExistence type="predicted"/>
<dbReference type="RefSeq" id="WP_188960686.1">
    <property type="nucleotide sequence ID" value="NZ_BMOE01000001.1"/>
</dbReference>
<dbReference type="EMBL" id="BMOE01000001">
    <property type="protein sequence ID" value="GGJ64726.1"/>
    <property type="molecule type" value="Genomic_DNA"/>
</dbReference>
<feature type="domain" description="Major facilitator superfamily (MFS) profile" evidence="9">
    <location>
        <begin position="46"/>
        <end position="454"/>
    </location>
</feature>
<evidence type="ECO:0000256" key="7">
    <source>
        <dbReference type="SAM" id="MobiDB-lite"/>
    </source>
</evidence>
<dbReference type="PROSITE" id="PS50850">
    <property type="entry name" value="MFS"/>
    <property type="match status" value="1"/>
</dbReference>
<keyword evidence="3" id="KW-1003">Cell membrane</keyword>
<feature type="transmembrane region" description="Helical" evidence="8">
    <location>
        <begin position="313"/>
        <end position="332"/>
    </location>
</feature>
<evidence type="ECO:0000256" key="6">
    <source>
        <dbReference type="ARBA" id="ARBA00023136"/>
    </source>
</evidence>
<dbReference type="Gene3D" id="1.20.1250.20">
    <property type="entry name" value="MFS general substrate transporter like domains"/>
    <property type="match status" value="1"/>
</dbReference>
<evidence type="ECO:0000256" key="5">
    <source>
        <dbReference type="ARBA" id="ARBA00022989"/>
    </source>
</evidence>
<keyword evidence="4 8" id="KW-0812">Transmembrane</keyword>
<feature type="transmembrane region" description="Helical" evidence="8">
    <location>
        <begin position="430"/>
        <end position="447"/>
    </location>
</feature>
<feature type="compositionally biased region" description="Low complexity" evidence="7">
    <location>
        <begin position="465"/>
        <end position="476"/>
    </location>
</feature>
<keyword evidence="5 8" id="KW-1133">Transmembrane helix</keyword>
<feature type="region of interest" description="Disordered" evidence="7">
    <location>
        <begin position="1"/>
        <end position="34"/>
    </location>
</feature>
<evidence type="ECO:0000256" key="4">
    <source>
        <dbReference type="ARBA" id="ARBA00022692"/>
    </source>
</evidence>
<feature type="transmembrane region" description="Helical" evidence="8">
    <location>
        <begin position="400"/>
        <end position="424"/>
    </location>
</feature>
<evidence type="ECO:0000313" key="10">
    <source>
        <dbReference type="EMBL" id="GGJ64726.1"/>
    </source>
</evidence>
<organism evidence="10 11">
    <name type="scientific">Deinococcus aquiradiocola</name>
    <dbReference type="NCBI Taxonomy" id="393059"/>
    <lineage>
        <taxon>Bacteria</taxon>
        <taxon>Thermotogati</taxon>
        <taxon>Deinococcota</taxon>
        <taxon>Deinococci</taxon>
        <taxon>Deinococcales</taxon>
        <taxon>Deinococcaceae</taxon>
        <taxon>Deinococcus</taxon>
    </lineage>
</organism>
<feature type="transmembrane region" description="Helical" evidence="8">
    <location>
        <begin position="145"/>
        <end position="163"/>
    </location>
</feature>
<dbReference type="GO" id="GO:0005886">
    <property type="term" value="C:plasma membrane"/>
    <property type="evidence" value="ECO:0007669"/>
    <property type="project" value="UniProtKB-SubCell"/>
</dbReference>
<evidence type="ECO:0000256" key="8">
    <source>
        <dbReference type="SAM" id="Phobius"/>
    </source>
</evidence>
<feature type="transmembrane region" description="Helical" evidence="8">
    <location>
        <begin position="198"/>
        <end position="217"/>
    </location>
</feature>
<dbReference type="CDD" id="cd06173">
    <property type="entry name" value="MFS_MefA_like"/>
    <property type="match status" value="1"/>
</dbReference>
<feature type="transmembrane region" description="Helical" evidence="8">
    <location>
        <begin position="280"/>
        <end position="301"/>
    </location>
</feature>
<dbReference type="SUPFAM" id="SSF103473">
    <property type="entry name" value="MFS general substrate transporter"/>
    <property type="match status" value="1"/>
</dbReference>
<reference evidence="10" key="2">
    <citation type="submission" date="2020-09" db="EMBL/GenBank/DDBJ databases">
        <authorList>
            <person name="Sun Q."/>
            <person name="Ohkuma M."/>
        </authorList>
    </citation>
    <scope>NUCLEOTIDE SEQUENCE</scope>
    <source>
        <strain evidence="10">JCM 14371</strain>
    </source>
</reference>
<accession>A0A917P6Y5</accession>
<keyword evidence="2" id="KW-0813">Transport</keyword>
<dbReference type="Proteomes" id="UP000635726">
    <property type="component" value="Unassembled WGS sequence"/>
</dbReference>
<sequence>MNGARSDAGPHSAARPTPDTPPDPEPDARPTHQGALGAARAWKERTFHALRWPHFRRYWQSQMLSLVGSWMQTTAQSYLVLELTNNNSAALGWVTVAQFTPSLLLSLFAGAVIDRAPRRRILLATQSVLMVTALVLAVTTHLGVVTLPLVMVLAFVSGMANAFDMPARQTLASDFVPREDFANAVALNSLSFNVSRTLGQAVFGVVAALGVTLLGGGNADNLARLAVPFYLNVASFVVVLWVIATLPFPPRETGGRPAVLTDIAEGLRYVRRTPSIRNTLILLGLLSLTIINFNVIIPYFARAVYGLREAGFGFLNASFGVGAMIGALWQASRPNPLRNLRLGAVLLLASGLALAVAPGGVIAAAVLACCGFAMLTFLISANSSVQLTVPNALRGRVMSLYSLVLVGSAPLGAIISSSMIAQGGPLGPKWGLAALAGVAGVCVLALWRHLPRTLPPQTLPPQAQPPASQLPAQATPGSRTLPAQPGD</sequence>
<gene>
    <name evidence="10" type="ORF">GCM10008939_05770</name>
</gene>
<dbReference type="AlphaFoldDB" id="A0A917P6Y5"/>
<evidence type="ECO:0000256" key="2">
    <source>
        <dbReference type="ARBA" id="ARBA00022448"/>
    </source>
</evidence>